<protein>
    <recommendedName>
        <fullName evidence="3">SCP domain-containing protein</fullName>
    </recommendedName>
</protein>
<dbReference type="SUPFAM" id="SSF55797">
    <property type="entry name" value="PR-1-like"/>
    <property type="match status" value="2"/>
</dbReference>
<reference evidence="1 2" key="1">
    <citation type="submission" date="2018-11" db="EMBL/GenBank/DDBJ databases">
        <authorList>
            <consortium name="Pathogen Informatics"/>
        </authorList>
    </citation>
    <scope>NUCLEOTIDE SEQUENCE [LARGE SCALE GENOMIC DNA]</scope>
</reference>
<dbReference type="OrthoDB" id="5868561at2759"/>
<dbReference type="EMBL" id="UYYB01119840">
    <property type="protein sequence ID" value="VDM82868.1"/>
    <property type="molecule type" value="Genomic_DNA"/>
</dbReference>
<evidence type="ECO:0000313" key="2">
    <source>
        <dbReference type="Proteomes" id="UP000270094"/>
    </source>
</evidence>
<keyword evidence="2" id="KW-1185">Reference proteome</keyword>
<organism evidence="1 2">
    <name type="scientific">Strongylus vulgaris</name>
    <name type="common">Blood worm</name>
    <dbReference type="NCBI Taxonomy" id="40348"/>
    <lineage>
        <taxon>Eukaryota</taxon>
        <taxon>Metazoa</taxon>
        <taxon>Ecdysozoa</taxon>
        <taxon>Nematoda</taxon>
        <taxon>Chromadorea</taxon>
        <taxon>Rhabditida</taxon>
        <taxon>Rhabditina</taxon>
        <taxon>Rhabditomorpha</taxon>
        <taxon>Strongyloidea</taxon>
        <taxon>Strongylidae</taxon>
        <taxon>Strongylus</taxon>
    </lineage>
</organism>
<proteinExistence type="predicted"/>
<sequence length="207" mass="23262">MNTLQKWWNQATKVELSSNVNYNEDTIKEFGMMANSKTTAIACTYGKCTDGSNKLLCVYNQKPDIGGDLYSTVQTIQDTCSDCPDQCYAYLCRRDPAATSASEIPLSMCSSGSDEMDYYLQKMARDMHNHYRRLVATGWAKDNQGYAPPAKAMQQLSYDCDTIGESSKSKADCDLNSYTADTDFSINYFIYDKVSKEEALQKILVSR</sequence>
<dbReference type="AlphaFoldDB" id="A0A3P7LUS2"/>
<accession>A0A3P7LUS2</accession>
<name>A0A3P7LUS2_STRVU</name>
<dbReference type="InterPro" id="IPR035940">
    <property type="entry name" value="CAP_sf"/>
</dbReference>
<gene>
    <name evidence="1" type="ORF">SVUK_LOCUS17866</name>
</gene>
<dbReference type="Gene3D" id="3.40.33.10">
    <property type="entry name" value="CAP"/>
    <property type="match status" value="2"/>
</dbReference>
<dbReference type="Proteomes" id="UP000270094">
    <property type="component" value="Unassembled WGS sequence"/>
</dbReference>
<evidence type="ECO:0000313" key="1">
    <source>
        <dbReference type="EMBL" id="VDM82868.1"/>
    </source>
</evidence>
<evidence type="ECO:0008006" key="3">
    <source>
        <dbReference type="Google" id="ProtNLM"/>
    </source>
</evidence>